<evidence type="ECO:0000256" key="8">
    <source>
        <dbReference type="ARBA" id="ARBA00031044"/>
    </source>
</evidence>
<dbReference type="GO" id="GO:0004416">
    <property type="term" value="F:hydroxyacylglutathione hydrolase activity"/>
    <property type="evidence" value="ECO:0007669"/>
    <property type="project" value="UniProtKB-EC"/>
</dbReference>
<comment type="caution">
    <text evidence="10">The sequence shown here is derived from an EMBL/GenBank/DDBJ whole genome shotgun (WGS) entry which is preliminary data.</text>
</comment>
<dbReference type="SUPFAM" id="SSF56281">
    <property type="entry name" value="Metallo-hydrolase/oxidoreductase"/>
    <property type="match status" value="1"/>
</dbReference>
<evidence type="ECO:0000256" key="7">
    <source>
        <dbReference type="ARBA" id="ARBA00022833"/>
    </source>
</evidence>
<dbReference type="InterPro" id="IPR050110">
    <property type="entry name" value="Glyoxalase_II_hydrolase"/>
</dbReference>
<evidence type="ECO:0000313" key="11">
    <source>
        <dbReference type="Proteomes" id="UP000232145"/>
    </source>
</evidence>
<dbReference type="OrthoDB" id="9802248at2"/>
<comment type="similarity">
    <text evidence="3">Belongs to the metallo-beta-lactamase superfamily. Glyoxalase II family.</text>
</comment>
<evidence type="ECO:0000256" key="6">
    <source>
        <dbReference type="ARBA" id="ARBA00022801"/>
    </source>
</evidence>
<evidence type="ECO:0000256" key="1">
    <source>
        <dbReference type="ARBA" id="ARBA00001947"/>
    </source>
</evidence>
<dbReference type="EC" id="3.1.2.6" evidence="4"/>
<dbReference type="InterPro" id="IPR001279">
    <property type="entry name" value="Metallo-B-lactamas"/>
</dbReference>
<sequence length="258" mass="29654">MIEILPIFTHSPLRNFSYLVFSNRTGEAYCIDPFDAKQILNHSQKLGVKIKGILNTHEHGDHTQGNLELKEETKAVVYGHKDAKHKIPGMDQTLEEGDIVFSVEEESLTVWDTPGHTFSHLSFVRRNPKTILGIFSGDTLFNAGVGNCFRGGDPNVLYETITSRYENLPDTCLLYPGHDYWDNNLKFAEHIDPKNAFRDNYKSSLMPLQISEMGAEKNLNPFFRRNTISVKDRLTELKETYSNDRSIFLTLRKLRDLW</sequence>
<reference evidence="10 11" key="1">
    <citation type="submission" date="2017-07" db="EMBL/GenBank/DDBJ databases">
        <title>Leptospira spp. isolated from tropical soils.</title>
        <authorList>
            <person name="Thibeaux R."/>
            <person name="Iraola G."/>
            <person name="Ferres I."/>
            <person name="Bierque E."/>
            <person name="Girault D."/>
            <person name="Soupe-Gilbert M.-E."/>
            <person name="Picardeau M."/>
            <person name="Goarant C."/>
        </authorList>
    </citation>
    <scope>NUCLEOTIDE SEQUENCE [LARGE SCALE GENOMIC DNA]</scope>
    <source>
        <strain evidence="10 11">FH2-B-A1</strain>
    </source>
</reference>
<dbReference type="PANTHER" id="PTHR43705">
    <property type="entry name" value="HYDROXYACYLGLUTATHIONE HYDROLASE"/>
    <property type="match status" value="1"/>
</dbReference>
<organism evidence="10 11">
    <name type="scientific">Leptospira harrisiae</name>
    <dbReference type="NCBI Taxonomy" id="2023189"/>
    <lineage>
        <taxon>Bacteria</taxon>
        <taxon>Pseudomonadati</taxon>
        <taxon>Spirochaetota</taxon>
        <taxon>Spirochaetia</taxon>
        <taxon>Leptospirales</taxon>
        <taxon>Leptospiraceae</taxon>
        <taxon>Leptospira</taxon>
    </lineage>
</organism>
<evidence type="ECO:0000313" key="10">
    <source>
        <dbReference type="EMBL" id="PJZ86173.1"/>
    </source>
</evidence>
<accession>A0A2N0APF4</accession>
<dbReference type="Pfam" id="PF00753">
    <property type="entry name" value="Lactamase_B"/>
    <property type="match status" value="1"/>
</dbReference>
<keyword evidence="7" id="KW-0862">Zinc</keyword>
<comment type="pathway">
    <text evidence="2">Secondary metabolite metabolism; methylglyoxal degradation; (R)-lactate from methylglyoxal: step 2/2.</text>
</comment>
<dbReference type="InterPro" id="IPR036866">
    <property type="entry name" value="RibonucZ/Hydroxyglut_hydro"/>
</dbReference>
<dbReference type="AlphaFoldDB" id="A0A2N0APF4"/>
<evidence type="ECO:0000256" key="3">
    <source>
        <dbReference type="ARBA" id="ARBA00006759"/>
    </source>
</evidence>
<proteinExistence type="inferred from homology"/>
<evidence type="ECO:0000256" key="5">
    <source>
        <dbReference type="ARBA" id="ARBA00022723"/>
    </source>
</evidence>
<feature type="domain" description="Metallo-beta-lactamase" evidence="9">
    <location>
        <begin position="14"/>
        <end position="178"/>
    </location>
</feature>
<evidence type="ECO:0000256" key="2">
    <source>
        <dbReference type="ARBA" id="ARBA00004963"/>
    </source>
</evidence>
<dbReference type="RefSeq" id="WP_100743074.1">
    <property type="nucleotide sequence ID" value="NZ_NPDW01000001.1"/>
</dbReference>
<dbReference type="Proteomes" id="UP000232145">
    <property type="component" value="Unassembled WGS sequence"/>
</dbReference>
<gene>
    <name evidence="10" type="ORF">CH364_08395</name>
</gene>
<dbReference type="GO" id="GO:0046872">
    <property type="term" value="F:metal ion binding"/>
    <property type="evidence" value="ECO:0007669"/>
    <property type="project" value="UniProtKB-KW"/>
</dbReference>
<dbReference type="SMART" id="SM00849">
    <property type="entry name" value="Lactamase_B"/>
    <property type="match status" value="1"/>
</dbReference>
<evidence type="ECO:0000256" key="4">
    <source>
        <dbReference type="ARBA" id="ARBA00011917"/>
    </source>
</evidence>
<dbReference type="Pfam" id="PF16123">
    <property type="entry name" value="HAGH_C"/>
    <property type="match status" value="1"/>
</dbReference>
<keyword evidence="5" id="KW-0479">Metal-binding</keyword>
<dbReference type="Gene3D" id="3.60.15.10">
    <property type="entry name" value="Ribonuclease Z/Hydroxyacylglutathione hydrolase-like"/>
    <property type="match status" value="1"/>
</dbReference>
<protein>
    <recommendedName>
        <fullName evidence="4">hydroxyacylglutathione hydrolase</fullName>
        <ecNumber evidence="4">3.1.2.6</ecNumber>
    </recommendedName>
    <alternativeName>
        <fullName evidence="8">Glyoxalase II</fullName>
    </alternativeName>
</protein>
<keyword evidence="6 10" id="KW-0378">Hydrolase</keyword>
<dbReference type="InterPro" id="IPR032282">
    <property type="entry name" value="HAGH_C"/>
</dbReference>
<dbReference type="InterPro" id="IPR035680">
    <property type="entry name" value="Clx_II_MBL"/>
</dbReference>
<evidence type="ECO:0000259" key="9">
    <source>
        <dbReference type="SMART" id="SM00849"/>
    </source>
</evidence>
<dbReference type="CDD" id="cd07723">
    <property type="entry name" value="hydroxyacylglutathione_hydrolase_MBL-fold"/>
    <property type="match status" value="1"/>
</dbReference>
<keyword evidence="11" id="KW-1185">Reference proteome</keyword>
<dbReference type="PANTHER" id="PTHR43705:SF1">
    <property type="entry name" value="HYDROXYACYLGLUTATHIONE HYDROLASE GLOB"/>
    <property type="match status" value="1"/>
</dbReference>
<name>A0A2N0APF4_9LEPT</name>
<comment type="cofactor">
    <cofactor evidence="1">
        <name>Zn(2+)</name>
        <dbReference type="ChEBI" id="CHEBI:29105"/>
    </cofactor>
</comment>
<dbReference type="EMBL" id="NPDX01000001">
    <property type="protein sequence ID" value="PJZ86173.1"/>
    <property type="molecule type" value="Genomic_DNA"/>
</dbReference>